<reference evidence="1" key="1">
    <citation type="submission" date="2021-01" db="EMBL/GenBank/DDBJ databases">
        <authorList>
            <person name="Corre E."/>
            <person name="Pelletier E."/>
            <person name="Niang G."/>
            <person name="Scheremetjew M."/>
            <person name="Finn R."/>
            <person name="Kale V."/>
            <person name="Holt S."/>
            <person name="Cochrane G."/>
            <person name="Meng A."/>
            <person name="Brown T."/>
            <person name="Cohen L."/>
        </authorList>
    </citation>
    <scope>NUCLEOTIDE SEQUENCE</scope>
    <source>
        <strain evidence="1">CCMP1594</strain>
    </source>
</reference>
<gene>
    <name evidence="1" type="ORF">EGYM00163_LOCUS38418</name>
</gene>
<dbReference type="EMBL" id="HBJA01111391">
    <property type="protein sequence ID" value="CAE0827157.1"/>
    <property type="molecule type" value="Transcribed_RNA"/>
</dbReference>
<evidence type="ECO:0000313" key="1">
    <source>
        <dbReference type="EMBL" id="CAE0827157.1"/>
    </source>
</evidence>
<protein>
    <submittedName>
        <fullName evidence="1">Uncharacterized protein</fullName>
    </submittedName>
</protein>
<sequence length="303" mass="33090">MNRGTVQAKQGLLKERFLVRATYAWYTGGKRKERTFFLLREDAGRLAGIQGWTVVEDPGPGRDAVLSMLDQVKKSTAAQYYSAYCVVVVEFETAEKFNQLTAKATNLRNDIDSAPGARLRGNFEIHVQRMEPPICAAVATFGDGYLAALSMCLLLRGLRRRSSIFLSAGNVDPFVRIISPASVNDAMAAWDAARTVLGAYGDIQYATFTALPLVHWYQQSTQNAILPSIPALVPAFARPLNEVTPITPANHRHVPHPSINHVRPILRSPAHIVLALHGEHLMAIVAAVLGSAGHGTVHIPGWP</sequence>
<organism evidence="1">
    <name type="scientific">Eutreptiella gymnastica</name>
    <dbReference type="NCBI Taxonomy" id="73025"/>
    <lineage>
        <taxon>Eukaryota</taxon>
        <taxon>Discoba</taxon>
        <taxon>Euglenozoa</taxon>
        <taxon>Euglenida</taxon>
        <taxon>Spirocuta</taxon>
        <taxon>Euglenophyceae</taxon>
        <taxon>Eutreptiales</taxon>
        <taxon>Eutreptiaceae</taxon>
        <taxon>Eutreptiella</taxon>
    </lineage>
</organism>
<accession>A0A7S4LG97</accession>
<dbReference type="AlphaFoldDB" id="A0A7S4LG97"/>
<name>A0A7S4LG97_9EUGL</name>
<proteinExistence type="predicted"/>